<dbReference type="SUPFAM" id="SSF161098">
    <property type="entry name" value="MetI-like"/>
    <property type="match status" value="1"/>
</dbReference>
<dbReference type="PANTHER" id="PTHR30425:SF1">
    <property type="entry name" value="PHOSPHATE TRANSPORT SYSTEM PERMEASE PROTEIN PSTC"/>
    <property type="match status" value="1"/>
</dbReference>
<dbReference type="OrthoDB" id="9785113at2"/>
<dbReference type="RefSeq" id="WP_121191760.1">
    <property type="nucleotide sequence ID" value="NZ_RBWV01000009.1"/>
</dbReference>
<evidence type="ECO:0000256" key="10">
    <source>
        <dbReference type="RuleBase" id="RU363054"/>
    </source>
</evidence>
<dbReference type="NCBIfam" id="TIGR02138">
    <property type="entry name" value="phosphate_pstC"/>
    <property type="match status" value="1"/>
</dbReference>
<organism evidence="12 13">
    <name type="scientific">Motilibacter peucedani</name>
    <dbReference type="NCBI Taxonomy" id="598650"/>
    <lineage>
        <taxon>Bacteria</taxon>
        <taxon>Bacillati</taxon>
        <taxon>Actinomycetota</taxon>
        <taxon>Actinomycetes</taxon>
        <taxon>Motilibacterales</taxon>
        <taxon>Motilibacteraceae</taxon>
        <taxon>Motilibacter</taxon>
    </lineage>
</organism>
<evidence type="ECO:0000256" key="9">
    <source>
        <dbReference type="RuleBase" id="RU363032"/>
    </source>
</evidence>
<dbReference type="GO" id="GO:0006817">
    <property type="term" value="P:phosphate ion transport"/>
    <property type="evidence" value="ECO:0007669"/>
    <property type="project" value="UniProtKB-KW"/>
</dbReference>
<sequence>MAADTQAPEGLRTTSSRSGVRLGDRVFSGLALGAGVTLLVVMAAIAVFLLVKAVPGIRDDSTNWLTTTRWEPDSLPSVWGIAALAFGTVLSSVIALLLAVPVALGIALFISHYAPRRLAVVLGALVDLLAAVPSVVYGLWGLRWLQGQMVPFQGWLNHWFGWIPLFGGTVTGARTLFTAGVVLAIMILPIVAAVSREVFLQAPRTLEEAALALGATRWEMIRTTVLPFGRPGVISAIMLGLGRALGETIAIALVLSTSYELNWHILEPGGTTVAANIPLQFAEARDTGRSALIASGLVLFVITMAVNMGARAIVARRKDFSGASA</sequence>
<dbReference type="InterPro" id="IPR011864">
    <property type="entry name" value="Phosphate_PstC"/>
</dbReference>
<keyword evidence="8 9" id="KW-0472">Membrane</keyword>
<keyword evidence="6 9" id="KW-0812">Transmembrane</keyword>
<evidence type="ECO:0000313" key="13">
    <source>
        <dbReference type="Proteomes" id="UP000281955"/>
    </source>
</evidence>
<evidence type="ECO:0000256" key="7">
    <source>
        <dbReference type="ARBA" id="ARBA00022989"/>
    </source>
</evidence>
<evidence type="ECO:0000256" key="1">
    <source>
        <dbReference type="ARBA" id="ARBA00004651"/>
    </source>
</evidence>
<feature type="transmembrane region" description="Helical" evidence="9">
    <location>
        <begin position="291"/>
        <end position="310"/>
    </location>
</feature>
<dbReference type="GO" id="GO:0005315">
    <property type="term" value="F:phosphate transmembrane transporter activity"/>
    <property type="evidence" value="ECO:0007669"/>
    <property type="project" value="InterPro"/>
</dbReference>
<feature type="domain" description="ABC transmembrane type-1" evidence="11">
    <location>
        <begin position="85"/>
        <end position="310"/>
    </location>
</feature>
<dbReference type="InterPro" id="IPR035906">
    <property type="entry name" value="MetI-like_sf"/>
</dbReference>
<dbReference type="Gene3D" id="1.10.3720.10">
    <property type="entry name" value="MetI-like"/>
    <property type="match status" value="1"/>
</dbReference>
<evidence type="ECO:0000256" key="5">
    <source>
        <dbReference type="ARBA" id="ARBA00022592"/>
    </source>
</evidence>
<name>A0A420XTN5_9ACTN</name>
<feature type="transmembrane region" description="Helical" evidence="9">
    <location>
        <begin position="232"/>
        <end position="255"/>
    </location>
</feature>
<feature type="transmembrane region" description="Helical" evidence="9">
    <location>
        <begin position="26"/>
        <end position="51"/>
    </location>
</feature>
<dbReference type="PANTHER" id="PTHR30425">
    <property type="entry name" value="PHOSPHATE TRANSPORT SYSTEM PERMEASE PROTEIN PST"/>
    <property type="match status" value="1"/>
</dbReference>
<dbReference type="Proteomes" id="UP000281955">
    <property type="component" value="Unassembled WGS sequence"/>
</dbReference>
<reference evidence="12 13" key="1">
    <citation type="submission" date="2018-10" db="EMBL/GenBank/DDBJ databases">
        <title>Genomic Encyclopedia of Archaeal and Bacterial Type Strains, Phase II (KMG-II): from individual species to whole genera.</title>
        <authorList>
            <person name="Goeker M."/>
        </authorList>
    </citation>
    <scope>NUCLEOTIDE SEQUENCE [LARGE SCALE GENOMIC DNA]</scope>
    <source>
        <strain evidence="12 13">RP-AC37</strain>
    </source>
</reference>
<dbReference type="AlphaFoldDB" id="A0A420XTN5"/>
<dbReference type="EMBL" id="RBWV01000009">
    <property type="protein sequence ID" value="RKS80019.1"/>
    <property type="molecule type" value="Genomic_DNA"/>
</dbReference>
<dbReference type="Pfam" id="PF00528">
    <property type="entry name" value="BPD_transp_1"/>
    <property type="match status" value="1"/>
</dbReference>
<dbReference type="FunCoup" id="A0A420XTN5">
    <property type="interactions" value="21"/>
</dbReference>
<dbReference type="PROSITE" id="PS50928">
    <property type="entry name" value="ABC_TM1"/>
    <property type="match status" value="1"/>
</dbReference>
<accession>A0A420XTN5</accession>
<keyword evidence="4 10" id="KW-1003">Cell membrane</keyword>
<keyword evidence="13" id="KW-1185">Reference proteome</keyword>
<dbReference type="GO" id="GO:0005886">
    <property type="term" value="C:plasma membrane"/>
    <property type="evidence" value="ECO:0007669"/>
    <property type="project" value="UniProtKB-SubCell"/>
</dbReference>
<keyword evidence="3 9" id="KW-0813">Transport</keyword>
<comment type="similarity">
    <text evidence="2 10">Belongs to the binding-protein-dependent transport system permease family. CysTW subfamily.</text>
</comment>
<feature type="transmembrane region" description="Helical" evidence="9">
    <location>
        <begin position="78"/>
        <end position="111"/>
    </location>
</feature>
<evidence type="ECO:0000256" key="3">
    <source>
        <dbReference type="ARBA" id="ARBA00022448"/>
    </source>
</evidence>
<dbReference type="CDD" id="cd06261">
    <property type="entry name" value="TM_PBP2"/>
    <property type="match status" value="1"/>
</dbReference>
<dbReference type="InterPro" id="IPR051124">
    <property type="entry name" value="Phosphate_Transport_Permease"/>
</dbReference>
<dbReference type="InParanoid" id="A0A420XTN5"/>
<comment type="caution">
    <text evidence="12">The sequence shown here is derived from an EMBL/GenBank/DDBJ whole genome shotgun (WGS) entry which is preliminary data.</text>
</comment>
<evidence type="ECO:0000256" key="8">
    <source>
        <dbReference type="ARBA" id="ARBA00023136"/>
    </source>
</evidence>
<keyword evidence="5 10" id="KW-0592">Phosphate transport</keyword>
<evidence type="ECO:0000256" key="4">
    <source>
        <dbReference type="ARBA" id="ARBA00022475"/>
    </source>
</evidence>
<evidence type="ECO:0000259" key="11">
    <source>
        <dbReference type="PROSITE" id="PS50928"/>
    </source>
</evidence>
<dbReference type="InterPro" id="IPR000515">
    <property type="entry name" value="MetI-like"/>
</dbReference>
<evidence type="ECO:0000256" key="6">
    <source>
        <dbReference type="ARBA" id="ARBA00022692"/>
    </source>
</evidence>
<protein>
    <recommendedName>
        <fullName evidence="10">Phosphate transport system permease protein</fullName>
    </recommendedName>
</protein>
<evidence type="ECO:0000313" key="12">
    <source>
        <dbReference type="EMBL" id="RKS80019.1"/>
    </source>
</evidence>
<gene>
    <name evidence="12" type="ORF">CLV35_0437</name>
</gene>
<keyword evidence="7 9" id="KW-1133">Transmembrane helix</keyword>
<comment type="subcellular location">
    <subcellularLocation>
        <location evidence="1 9">Cell membrane</location>
        <topology evidence="1 9">Multi-pass membrane protein</topology>
    </subcellularLocation>
</comment>
<evidence type="ECO:0000256" key="2">
    <source>
        <dbReference type="ARBA" id="ARBA00007069"/>
    </source>
</evidence>
<proteinExistence type="inferred from homology"/>
<feature type="transmembrane region" description="Helical" evidence="9">
    <location>
        <begin position="162"/>
        <end position="194"/>
    </location>
</feature>
<feature type="transmembrane region" description="Helical" evidence="9">
    <location>
        <begin position="118"/>
        <end position="142"/>
    </location>
</feature>
<comment type="function">
    <text evidence="10">Part of the binding-protein-dependent transport system for phosphate; probably responsible for the translocation of the substrate across the membrane.</text>
</comment>